<organism evidence="1 2">
    <name type="scientific">Reticulomyxa filosa</name>
    <dbReference type="NCBI Taxonomy" id="46433"/>
    <lineage>
        <taxon>Eukaryota</taxon>
        <taxon>Sar</taxon>
        <taxon>Rhizaria</taxon>
        <taxon>Retaria</taxon>
        <taxon>Foraminifera</taxon>
        <taxon>Monothalamids</taxon>
        <taxon>Reticulomyxidae</taxon>
        <taxon>Reticulomyxa</taxon>
    </lineage>
</organism>
<sequence length="125" mass="14754">MIVVVFLFVKKNNPNKVQIFDTFLHSPLLVLLKTSFISKCFLIGEFVCVFIFLFPQTFATNNVFEKKKDSILFFFENNKSKKIALLLNNQINLKTLRKKRIRLTISQHISINVYKMCKVQYKKIT</sequence>
<name>X6MN33_RETFI</name>
<evidence type="ECO:0000313" key="2">
    <source>
        <dbReference type="Proteomes" id="UP000023152"/>
    </source>
</evidence>
<dbReference type="EMBL" id="ASPP01019485">
    <property type="protein sequence ID" value="ETO15081.1"/>
    <property type="molecule type" value="Genomic_DNA"/>
</dbReference>
<gene>
    <name evidence="1" type="ORF">RFI_22283</name>
</gene>
<accession>X6MN33</accession>
<proteinExistence type="predicted"/>
<reference evidence="1 2" key="1">
    <citation type="journal article" date="2013" name="Curr. Biol.">
        <title>The Genome of the Foraminiferan Reticulomyxa filosa.</title>
        <authorList>
            <person name="Glockner G."/>
            <person name="Hulsmann N."/>
            <person name="Schleicher M."/>
            <person name="Noegel A.A."/>
            <person name="Eichinger L."/>
            <person name="Gallinger C."/>
            <person name="Pawlowski J."/>
            <person name="Sierra R."/>
            <person name="Euteneuer U."/>
            <person name="Pillet L."/>
            <person name="Moustafa A."/>
            <person name="Platzer M."/>
            <person name="Groth M."/>
            <person name="Szafranski K."/>
            <person name="Schliwa M."/>
        </authorList>
    </citation>
    <scope>NUCLEOTIDE SEQUENCE [LARGE SCALE GENOMIC DNA]</scope>
</reference>
<protein>
    <submittedName>
        <fullName evidence="1">Uncharacterized protein</fullName>
    </submittedName>
</protein>
<keyword evidence="2" id="KW-1185">Reference proteome</keyword>
<comment type="caution">
    <text evidence="1">The sequence shown here is derived from an EMBL/GenBank/DDBJ whole genome shotgun (WGS) entry which is preliminary data.</text>
</comment>
<dbReference type="Proteomes" id="UP000023152">
    <property type="component" value="Unassembled WGS sequence"/>
</dbReference>
<dbReference type="AlphaFoldDB" id="X6MN33"/>
<evidence type="ECO:0000313" key="1">
    <source>
        <dbReference type="EMBL" id="ETO15081.1"/>
    </source>
</evidence>